<evidence type="ECO:0000313" key="8">
    <source>
        <dbReference type="Ensembl" id="ENSONIP00000031486.1"/>
    </source>
</evidence>
<comment type="function">
    <text evidence="3">Most highly expressed siglec (sialic acid-binding immunoglobulin-like lectin) on B-cells that plays a role in various aspects of B-cell biology including differentiation, antigen presentation, and trafficking to bone marrow. Binds to alpha 2,6-linked sialic acid residues of surface molecules such as CD22 itself, CD45 and IgM in a cis configuration. Can also bind to ligands on other cells as an adhesion molecule in a trans configuration. Acts as an inhibitory coreceptor on the surface of B-cells and inhibits B-cell receptor induced signaling, characterized by inhibition of the calcium mobilization and cellular activation. Mechanistically, the immunoreceptor tyrosine-based inhibitory motif domain is phosphorylated by the Src kinase LYN, which in turn leads to the recruitment of the protein tyrosine phosphatase 1/PTPN6, leading to the negative regulation of BCR signaling. If this negative signaling from is of sufficient strength, apoptosis of the B-cell can be induced.</text>
</comment>
<dbReference type="AlphaFoldDB" id="A0A669B7P9"/>
<protein>
    <recommendedName>
        <fullName evidence="1">B-cell receptor CD22</fullName>
    </recommendedName>
    <alternativeName>
        <fullName evidence="2">Sialic acid-binding Ig-like lectin 2</fullName>
    </alternativeName>
</protein>
<keyword evidence="6" id="KW-0732">Signal</keyword>
<dbReference type="Pfam" id="PF07686">
    <property type="entry name" value="V-set"/>
    <property type="match status" value="1"/>
</dbReference>
<dbReference type="Ensembl" id="ENSONIT00000071716.1">
    <property type="protein sequence ID" value="ENSONIP00000031486.1"/>
    <property type="gene ID" value="ENSONIG00000042855.1"/>
</dbReference>
<evidence type="ECO:0000256" key="2">
    <source>
        <dbReference type="ARBA" id="ARBA00041781"/>
    </source>
</evidence>
<feature type="transmembrane region" description="Helical" evidence="5">
    <location>
        <begin position="719"/>
        <end position="739"/>
    </location>
</feature>
<comment type="subunit">
    <text evidence="4">Predominantly monomer of isoform CD22-beta. Also found as heterodimer of isoform CD22-beta and a shorter isoform. Interacts with PTPN6/SHP-1, LYN, SYK, PIK3R1/PIK3R2 and PLCG1 upon phosphorylation. Interacts with GRB2, INPP5D and SHC1 upon phosphorylation. May form a complex with INPP5D/SHIP, GRB2 and SHC1.</text>
</comment>
<gene>
    <name evidence="8" type="primary">LOC102077330</name>
</gene>
<keyword evidence="5" id="KW-0812">Transmembrane</keyword>
<dbReference type="PANTHER" id="PTHR46013">
    <property type="entry name" value="VASCULAR CELL ADHESION MOLECULE 1"/>
    <property type="match status" value="1"/>
</dbReference>
<organism evidence="8 9">
    <name type="scientific">Oreochromis niloticus</name>
    <name type="common">Nile tilapia</name>
    <name type="synonym">Tilapia nilotica</name>
    <dbReference type="NCBI Taxonomy" id="8128"/>
    <lineage>
        <taxon>Eukaryota</taxon>
        <taxon>Metazoa</taxon>
        <taxon>Chordata</taxon>
        <taxon>Craniata</taxon>
        <taxon>Vertebrata</taxon>
        <taxon>Euteleostomi</taxon>
        <taxon>Actinopterygii</taxon>
        <taxon>Neopterygii</taxon>
        <taxon>Teleostei</taxon>
        <taxon>Neoteleostei</taxon>
        <taxon>Acanthomorphata</taxon>
        <taxon>Ovalentaria</taxon>
        <taxon>Cichlomorphae</taxon>
        <taxon>Cichliformes</taxon>
        <taxon>Cichlidae</taxon>
        <taxon>African cichlids</taxon>
        <taxon>Pseudocrenilabrinae</taxon>
        <taxon>Oreochromini</taxon>
        <taxon>Oreochromis</taxon>
    </lineage>
</organism>
<keyword evidence="5" id="KW-0472">Membrane</keyword>
<dbReference type="InterPro" id="IPR056386">
    <property type="entry name" value="Ig_CD22"/>
</dbReference>
<feature type="domain" description="Ig-like" evidence="7">
    <location>
        <begin position="628"/>
        <end position="707"/>
    </location>
</feature>
<dbReference type="InterPro" id="IPR003598">
    <property type="entry name" value="Ig_sub2"/>
</dbReference>
<dbReference type="SMART" id="SM00409">
    <property type="entry name" value="IG"/>
    <property type="match status" value="5"/>
</dbReference>
<dbReference type="InterPro" id="IPR036179">
    <property type="entry name" value="Ig-like_dom_sf"/>
</dbReference>
<dbReference type="SMART" id="SM00408">
    <property type="entry name" value="IGc2"/>
    <property type="match status" value="2"/>
</dbReference>
<dbReference type="GeneTree" id="ENSGT01010000222294"/>
<evidence type="ECO:0000259" key="7">
    <source>
        <dbReference type="PROSITE" id="PS50835"/>
    </source>
</evidence>
<dbReference type="InterPro" id="IPR003599">
    <property type="entry name" value="Ig_sub"/>
</dbReference>
<dbReference type="PROSITE" id="PS50835">
    <property type="entry name" value="IG_LIKE"/>
    <property type="match status" value="3"/>
</dbReference>
<feature type="domain" description="Ig-like" evidence="7">
    <location>
        <begin position="545"/>
        <end position="618"/>
    </location>
</feature>
<sequence length="763" mass="85047">MCLNLSAATAERRTPAMRLKGAQAAIICLLTLSAVQGQDGWSVTYTSTQICALKGSTVDIHCTYTYPSRVNGNVTVVEKAVWFTKMKGDEHVDVGTEAEFAGRVQYQCDNKDCTLRITDLRESDSAEYKFRFVTNQPGGKYSGSPGVTLSVTAVQGQDGWSVTYTSTQICALKGSTVDIRCTYTYPSRVNGNVTVVEKALWFTKMKGDEHVDVRTEAEFAGRVQYHCDNKDCTLRITDLRESDSAEYTFRFVTNHPGGKYAGSPGVTLSVTVLQAQVIKTWPTLYPTWKKVTCQSGCRLPDPHSYVWYQNEVNIDRKESSFEKYFGYTDSISCAVKGYEKLPSPSVCVDDQTCNRVSYTSRSICALKGSSVDISCIYSHTHPAVSKFWFSPERSHQQQHRSHPEDLRKDSHYAGRVEVIETERGRSTLRIRDLTERDSAEYHFKFKTQSVEWKRSLPGTTLTVTALQVKVSRIISVHQTQTEAELKCESSCSPAGRLSYVWFKNGQKNTTQQTSAYTDYFNPGDNISCAFSGYEDYRSVHVLKLPSVSVSPSGEIVEGSSVTLMCRTHADPAAKNTLYKGNQILPLTPEGIYNFTSISSEDRGIYECKTEDQLSVSLFIDVQYAPKLPSVSVSPSGELVEGSSVTLTCSSDANPAANYTWYKEDDNSAKASGQNFIITDVRPEHSGSYYCEAQNTRGRHNSTSHHLTVVTGKSIIVQNIIRLTSVVLMLIPLLLVILWMRKKKPLSSTAESNELMETMEVRVR</sequence>
<reference evidence="8" key="3">
    <citation type="submission" date="2025-09" db="UniProtKB">
        <authorList>
            <consortium name="Ensembl"/>
        </authorList>
    </citation>
    <scope>IDENTIFICATION</scope>
</reference>
<dbReference type="Proteomes" id="UP000005207">
    <property type="component" value="Linkage group LG3"/>
</dbReference>
<feature type="signal peptide" evidence="6">
    <location>
        <begin position="1"/>
        <end position="37"/>
    </location>
</feature>
<accession>A0A669B7P9</accession>
<dbReference type="Gene3D" id="2.60.40.10">
    <property type="entry name" value="Immunoglobulins"/>
    <property type="match status" value="5"/>
</dbReference>
<feature type="chain" id="PRO_5025479854" description="B-cell receptor CD22" evidence="6">
    <location>
        <begin position="38"/>
        <end position="763"/>
    </location>
</feature>
<evidence type="ECO:0000256" key="5">
    <source>
        <dbReference type="SAM" id="Phobius"/>
    </source>
</evidence>
<dbReference type="InParanoid" id="A0A669B7P9"/>
<dbReference type="InterPro" id="IPR013106">
    <property type="entry name" value="Ig_V-set"/>
</dbReference>
<name>A0A669B7P9_ORENI</name>
<evidence type="ECO:0000256" key="1">
    <source>
        <dbReference type="ARBA" id="ARBA00040106"/>
    </source>
</evidence>
<dbReference type="InterPro" id="IPR007110">
    <property type="entry name" value="Ig-like_dom"/>
</dbReference>
<dbReference type="InterPro" id="IPR013783">
    <property type="entry name" value="Ig-like_fold"/>
</dbReference>
<dbReference type="SUPFAM" id="SSF48726">
    <property type="entry name" value="Immunoglobulin"/>
    <property type="match status" value="5"/>
</dbReference>
<feature type="domain" description="Ig-like" evidence="7">
    <location>
        <begin position="344"/>
        <end position="441"/>
    </location>
</feature>
<reference evidence="9" key="1">
    <citation type="submission" date="2012-01" db="EMBL/GenBank/DDBJ databases">
        <title>The Genome Sequence of Oreochromis niloticus (Nile Tilapia).</title>
        <authorList>
            <consortium name="Broad Institute Genome Assembly Team"/>
            <consortium name="Broad Institute Sequencing Platform"/>
            <person name="Di Palma F."/>
            <person name="Johnson J."/>
            <person name="Lander E.S."/>
            <person name="Lindblad-Toh K."/>
        </authorList>
    </citation>
    <scope>NUCLEOTIDE SEQUENCE [LARGE SCALE GENOMIC DNA]</scope>
</reference>
<proteinExistence type="predicted"/>
<dbReference type="Pfam" id="PF24518">
    <property type="entry name" value="Ig_CD22"/>
    <property type="match status" value="2"/>
</dbReference>
<keyword evidence="5" id="KW-1133">Transmembrane helix</keyword>
<evidence type="ECO:0000256" key="6">
    <source>
        <dbReference type="SAM" id="SignalP"/>
    </source>
</evidence>
<keyword evidence="9" id="KW-1185">Reference proteome</keyword>
<evidence type="ECO:0000256" key="4">
    <source>
        <dbReference type="ARBA" id="ARBA00046458"/>
    </source>
</evidence>
<evidence type="ECO:0000313" key="9">
    <source>
        <dbReference type="Proteomes" id="UP000005207"/>
    </source>
</evidence>
<dbReference type="CDD" id="cd00096">
    <property type="entry name" value="Ig"/>
    <property type="match status" value="1"/>
</dbReference>
<evidence type="ECO:0000256" key="3">
    <source>
        <dbReference type="ARBA" id="ARBA00045430"/>
    </source>
</evidence>
<dbReference type="PANTHER" id="PTHR46013:SF4">
    <property type="entry name" value="B-CELL RECEPTOR CD22-RELATED"/>
    <property type="match status" value="1"/>
</dbReference>
<reference evidence="8" key="2">
    <citation type="submission" date="2025-08" db="UniProtKB">
        <authorList>
            <consortium name="Ensembl"/>
        </authorList>
    </citation>
    <scope>IDENTIFICATION</scope>
</reference>
<dbReference type="Pfam" id="PF13895">
    <property type="entry name" value="Ig_2"/>
    <property type="match status" value="2"/>
</dbReference>
<dbReference type="FunCoup" id="A0A669B7P9">
    <property type="interactions" value="736"/>
</dbReference>